<dbReference type="HOGENOM" id="CLU_060414_0_0_1"/>
<proteinExistence type="predicted"/>
<dbReference type="Proteomes" id="UP000014760">
    <property type="component" value="Unassembled WGS sequence"/>
</dbReference>
<protein>
    <submittedName>
        <fullName evidence="1 2">Uncharacterized protein</fullName>
    </submittedName>
</protein>
<accession>R7UDD8</accession>
<dbReference type="EMBL" id="KB302699">
    <property type="protein sequence ID" value="ELU03979.1"/>
    <property type="molecule type" value="Genomic_DNA"/>
</dbReference>
<organism evidence="1">
    <name type="scientific">Capitella teleta</name>
    <name type="common">Polychaete worm</name>
    <dbReference type="NCBI Taxonomy" id="283909"/>
    <lineage>
        <taxon>Eukaryota</taxon>
        <taxon>Metazoa</taxon>
        <taxon>Spiralia</taxon>
        <taxon>Lophotrochozoa</taxon>
        <taxon>Annelida</taxon>
        <taxon>Polychaeta</taxon>
        <taxon>Sedentaria</taxon>
        <taxon>Scolecida</taxon>
        <taxon>Capitellidae</taxon>
        <taxon>Capitella</taxon>
    </lineage>
</organism>
<sequence length="300" mass="33907">MKIFKSTAKFIRKRVGFKVTLTTRQLRKPSEPVMTRFRTVNTLTKEFIPEHLSPITKETVHVPTKSTPEEEADAGQEHLSAITEEAVHVPETSTPEEDAEQGQEHLSAITEEAVHVPTKSTPEEDAEQGQEHLSAITEEVVHVPEASTHEEEAEPGDAHLSPITEEAVHMPEKSTPEEDAELGQEYPVAMNTTGACCSPQSPDALPSLPYCCSRSPYCPFVCRLSPYCRPRFRPSKSLPTLNLKRRLPNPRRLRREVAYCRSLARRQQISETMTRGRLMDNVQERIREQREDAETCSPME</sequence>
<evidence type="ECO:0000313" key="1">
    <source>
        <dbReference type="EMBL" id="ELU03979.1"/>
    </source>
</evidence>
<dbReference type="AlphaFoldDB" id="R7UDD8"/>
<evidence type="ECO:0000313" key="3">
    <source>
        <dbReference type="Proteomes" id="UP000014760"/>
    </source>
</evidence>
<dbReference type="EMBL" id="AMQN01008283">
    <property type="status" value="NOT_ANNOTATED_CDS"/>
    <property type="molecule type" value="Genomic_DNA"/>
</dbReference>
<reference evidence="3" key="1">
    <citation type="submission" date="2012-12" db="EMBL/GenBank/DDBJ databases">
        <authorList>
            <person name="Hellsten U."/>
            <person name="Grimwood J."/>
            <person name="Chapman J.A."/>
            <person name="Shapiro H."/>
            <person name="Aerts A."/>
            <person name="Otillar R.P."/>
            <person name="Terry A.Y."/>
            <person name="Boore J.L."/>
            <person name="Simakov O."/>
            <person name="Marletaz F."/>
            <person name="Cho S.-J."/>
            <person name="Edsinger-Gonzales E."/>
            <person name="Havlak P."/>
            <person name="Kuo D.-H."/>
            <person name="Larsson T."/>
            <person name="Lv J."/>
            <person name="Arendt D."/>
            <person name="Savage R."/>
            <person name="Osoegawa K."/>
            <person name="de Jong P."/>
            <person name="Lindberg D.R."/>
            <person name="Seaver E.C."/>
            <person name="Weisblat D.A."/>
            <person name="Putnam N.H."/>
            <person name="Grigoriev I.V."/>
            <person name="Rokhsar D.S."/>
        </authorList>
    </citation>
    <scope>NUCLEOTIDE SEQUENCE</scope>
    <source>
        <strain evidence="3">I ESC-2004</strain>
    </source>
</reference>
<reference evidence="1 3" key="2">
    <citation type="journal article" date="2013" name="Nature">
        <title>Insights into bilaterian evolution from three spiralian genomes.</title>
        <authorList>
            <person name="Simakov O."/>
            <person name="Marletaz F."/>
            <person name="Cho S.J."/>
            <person name="Edsinger-Gonzales E."/>
            <person name="Havlak P."/>
            <person name="Hellsten U."/>
            <person name="Kuo D.H."/>
            <person name="Larsson T."/>
            <person name="Lv J."/>
            <person name="Arendt D."/>
            <person name="Savage R."/>
            <person name="Osoegawa K."/>
            <person name="de Jong P."/>
            <person name="Grimwood J."/>
            <person name="Chapman J.A."/>
            <person name="Shapiro H."/>
            <person name="Aerts A."/>
            <person name="Otillar R.P."/>
            <person name="Terry A.Y."/>
            <person name="Boore J.L."/>
            <person name="Grigoriev I.V."/>
            <person name="Lindberg D.R."/>
            <person name="Seaver E.C."/>
            <person name="Weisblat D.A."/>
            <person name="Putnam N.H."/>
            <person name="Rokhsar D.S."/>
        </authorList>
    </citation>
    <scope>NUCLEOTIDE SEQUENCE</scope>
    <source>
        <strain evidence="1 3">I ESC-2004</strain>
    </source>
</reference>
<name>R7UDD8_CAPTE</name>
<reference evidence="2" key="3">
    <citation type="submission" date="2015-06" db="UniProtKB">
        <authorList>
            <consortium name="EnsemblMetazoa"/>
        </authorList>
    </citation>
    <scope>IDENTIFICATION</scope>
</reference>
<gene>
    <name evidence="1" type="ORF">CAPTEDRAFT_186833</name>
</gene>
<keyword evidence="3" id="KW-1185">Reference proteome</keyword>
<dbReference type="EnsemblMetazoa" id="CapteT186833">
    <property type="protein sequence ID" value="CapteP186833"/>
    <property type="gene ID" value="CapteG186833"/>
</dbReference>
<evidence type="ECO:0000313" key="2">
    <source>
        <dbReference type="EnsemblMetazoa" id="CapteP186833"/>
    </source>
</evidence>